<dbReference type="EMBL" id="MBFS01001728">
    <property type="protein sequence ID" value="PVV00683.1"/>
    <property type="molecule type" value="Genomic_DNA"/>
</dbReference>
<comment type="caution">
    <text evidence="1">The sequence shown here is derived from an EMBL/GenBank/DDBJ whole genome shotgun (WGS) entry which is preliminary data.</text>
</comment>
<organism evidence="1 2">
    <name type="scientific">Smittium megazygosporum</name>
    <dbReference type="NCBI Taxonomy" id="133381"/>
    <lineage>
        <taxon>Eukaryota</taxon>
        <taxon>Fungi</taxon>
        <taxon>Fungi incertae sedis</taxon>
        <taxon>Zoopagomycota</taxon>
        <taxon>Kickxellomycotina</taxon>
        <taxon>Harpellomycetes</taxon>
        <taxon>Harpellales</taxon>
        <taxon>Legeriomycetaceae</taxon>
        <taxon>Smittium</taxon>
    </lineage>
</organism>
<protein>
    <submittedName>
        <fullName evidence="1">Uncharacterized protein</fullName>
    </submittedName>
</protein>
<accession>A0A2T9Z7V6</accession>
<dbReference type="AlphaFoldDB" id="A0A2T9Z7V6"/>
<name>A0A2T9Z7V6_9FUNG</name>
<gene>
    <name evidence="1" type="ORF">BB560_004923</name>
</gene>
<evidence type="ECO:0000313" key="1">
    <source>
        <dbReference type="EMBL" id="PVV00683.1"/>
    </source>
</evidence>
<feature type="non-terminal residue" evidence="1">
    <location>
        <position position="74"/>
    </location>
</feature>
<keyword evidence="2" id="KW-1185">Reference proteome</keyword>
<sequence length="74" mass="8291">MSNNQKFGEESITVWNPMLSNDIVYLFKVDIDDIPTFTSVSENCVLGWQNGVSDLNSQDILWNNSKGVPGDKPK</sequence>
<evidence type="ECO:0000313" key="2">
    <source>
        <dbReference type="Proteomes" id="UP000245609"/>
    </source>
</evidence>
<proteinExistence type="predicted"/>
<reference evidence="1 2" key="1">
    <citation type="journal article" date="2018" name="MBio">
        <title>Comparative Genomics Reveals the Core Gene Toolbox for the Fungus-Insect Symbiosis.</title>
        <authorList>
            <person name="Wang Y."/>
            <person name="Stata M."/>
            <person name="Wang W."/>
            <person name="Stajich J.E."/>
            <person name="White M.M."/>
            <person name="Moncalvo J.M."/>
        </authorList>
    </citation>
    <scope>NUCLEOTIDE SEQUENCE [LARGE SCALE GENOMIC DNA]</scope>
    <source>
        <strain evidence="1 2">SC-DP-2</strain>
    </source>
</reference>
<dbReference type="Proteomes" id="UP000245609">
    <property type="component" value="Unassembled WGS sequence"/>
</dbReference>